<keyword evidence="3" id="KW-1185">Reference proteome</keyword>
<evidence type="ECO:0000256" key="1">
    <source>
        <dbReference type="SAM" id="MobiDB-lite"/>
    </source>
</evidence>
<dbReference type="Proteomes" id="UP000050794">
    <property type="component" value="Unassembled WGS sequence"/>
</dbReference>
<dbReference type="WBParaSite" id="TCNE_0000704301-mRNA-1">
    <property type="protein sequence ID" value="TCNE_0000704301-mRNA-1"/>
    <property type="gene ID" value="TCNE_0000704301"/>
</dbReference>
<reference evidence="4" key="1">
    <citation type="submission" date="2016-06" db="UniProtKB">
        <authorList>
            <consortium name="WormBaseParasite"/>
        </authorList>
    </citation>
    <scope>IDENTIFICATION</scope>
</reference>
<dbReference type="EMBL" id="UYWY01019601">
    <property type="protein sequence ID" value="VDM38364.1"/>
    <property type="molecule type" value="Genomic_DNA"/>
</dbReference>
<evidence type="ECO:0000313" key="4">
    <source>
        <dbReference type="WBParaSite" id="TCNE_0000704301-mRNA-1"/>
    </source>
</evidence>
<evidence type="ECO:0000313" key="2">
    <source>
        <dbReference type="EMBL" id="VDM38364.1"/>
    </source>
</evidence>
<reference evidence="2 3" key="2">
    <citation type="submission" date="2018-11" db="EMBL/GenBank/DDBJ databases">
        <authorList>
            <consortium name="Pathogen Informatics"/>
        </authorList>
    </citation>
    <scope>NUCLEOTIDE SEQUENCE [LARGE SCALE GENOMIC DNA]</scope>
</reference>
<gene>
    <name evidence="2" type="ORF">TCNE_LOCUS7043</name>
</gene>
<accession>A0A183UEX3</accession>
<proteinExistence type="predicted"/>
<organism evidence="3 4">
    <name type="scientific">Toxocara canis</name>
    <name type="common">Canine roundworm</name>
    <dbReference type="NCBI Taxonomy" id="6265"/>
    <lineage>
        <taxon>Eukaryota</taxon>
        <taxon>Metazoa</taxon>
        <taxon>Ecdysozoa</taxon>
        <taxon>Nematoda</taxon>
        <taxon>Chromadorea</taxon>
        <taxon>Rhabditida</taxon>
        <taxon>Spirurina</taxon>
        <taxon>Ascaridomorpha</taxon>
        <taxon>Ascaridoidea</taxon>
        <taxon>Toxocaridae</taxon>
        <taxon>Toxocara</taxon>
    </lineage>
</organism>
<protein>
    <submittedName>
        <fullName evidence="2 4">Uncharacterized protein</fullName>
    </submittedName>
</protein>
<evidence type="ECO:0000313" key="3">
    <source>
        <dbReference type="Proteomes" id="UP000050794"/>
    </source>
</evidence>
<dbReference type="AlphaFoldDB" id="A0A183UEX3"/>
<sequence>MPRQIVYCVGDLVLNGKGDGQPSDIFHYTELPTRYIAHEDSPTQFPAALERPSAPHHVLQPPPRDNMRGVRGHTANNGIVRANGRGVLREREPLGENTNEWSPQQALLSTPSPLNRWARFDNLSRLRFEGFSDEE</sequence>
<feature type="region of interest" description="Disordered" evidence="1">
    <location>
        <begin position="46"/>
        <end position="87"/>
    </location>
</feature>
<name>A0A183UEX3_TOXCA</name>